<sequence>MQFALLGWPEDGPTLRLDYRRFSYAGKFVMSTTGKAVVRDPGSGSGTVEGGTGAADADGTNSGSAGADAEEPAVVDPAVFEEDVLAAAAFNEDRTDPGVLWIRYIDVADTRRGERLGTRLALFVRERAKERGYRRLRIAVNNPFSYEALYKAGFGYTGRQTGLAELVLEYPAERDRPTYQCGLDVFRERDLDPAEHDFLDRKEGMDAPPVLDAPMDGDVDGVDVGGERDSDADSDSDRESGEA</sequence>
<dbReference type="InterPro" id="IPR016181">
    <property type="entry name" value="Acyl_CoA_acyltransferase"/>
</dbReference>
<dbReference type="RefSeq" id="WP_267620141.1">
    <property type="nucleotide sequence ID" value="NZ_JAODIW010000004.1"/>
</dbReference>
<dbReference type="Proteomes" id="UP001595921">
    <property type="component" value="Unassembled WGS sequence"/>
</dbReference>
<dbReference type="EMBL" id="JBHSDS010000007">
    <property type="protein sequence ID" value="MFC4359063.1"/>
    <property type="molecule type" value="Genomic_DNA"/>
</dbReference>
<keyword evidence="4" id="KW-1185">Reference proteome</keyword>
<dbReference type="CDD" id="cd04301">
    <property type="entry name" value="NAT_SF"/>
    <property type="match status" value="1"/>
</dbReference>
<dbReference type="Gene3D" id="3.40.630.30">
    <property type="match status" value="1"/>
</dbReference>
<proteinExistence type="predicted"/>
<dbReference type="Pfam" id="PF00583">
    <property type="entry name" value="Acetyltransf_1"/>
    <property type="match status" value="1"/>
</dbReference>
<feature type="compositionally biased region" description="Low complexity" evidence="1">
    <location>
        <begin position="54"/>
        <end position="67"/>
    </location>
</feature>
<dbReference type="EC" id="2.3.-.-" evidence="3"/>
<dbReference type="GO" id="GO:0016746">
    <property type="term" value="F:acyltransferase activity"/>
    <property type="evidence" value="ECO:0007669"/>
    <property type="project" value="UniProtKB-KW"/>
</dbReference>
<comment type="caution">
    <text evidence="3">The sequence shown here is derived from an EMBL/GenBank/DDBJ whole genome shotgun (WGS) entry which is preliminary data.</text>
</comment>
<protein>
    <submittedName>
        <fullName evidence="3">GNAT family N-acetyltransferase</fullName>
        <ecNumber evidence="3">2.3.-.-</ecNumber>
    </submittedName>
</protein>
<evidence type="ECO:0000313" key="3">
    <source>
        <dbReference type="EMBL" id="MFC4359063.1"/>
    </source>
</evidence>
<feature type="domain" description="N-acetyltransferase" evidence="2">
    <location>
        <begin position="78"/>
        <end position="173"/>
    </location>
</feature>
<evidence type="ECO:0000259" key="2">
    <source>
        <dbReference type="PROSITE" id="PS51186"/>
    </source>
</evidence>
<keyword evidence="3" id="KW-0808">Transferase</keyword>
<feature type="region of interest" description="Disordered" evidence="1">
    <location>
        <begin position="39"/>
        <end position="71"/>
    </location>
</feature>
<name>A0ABD5PE57_9EURY</name>
<dbReference type="SUPFAM" id="SSF55729">
    <property type="entry name" value="Acyl-CoA N-acyltransferases (Nat)"/>
    <property type="match status" value="1"/>
</dbReference>
<evidence type="ECO:0000313" key="4">
    <source>
        <dbReference type="Proteomes" id="UP001595921"/>
    </source>
</evidence>
<organism evidence="3 4">
    <name type="scientific">Halobium salinum</name>
    <dbReference type="NCBI Taxonomy" id="1364940"/>
    <lineage>
        <taxon>Archaea</taxon>
        <taxon>Methanobacteriati</taxon>
        <taxon>Methanobacteriota</taxon>
        <taxon>Stenosarchaea group</taxon>
        <taxon>Halobacteria</taxon>
        <taxon>Halobacteriales</taxon>
        <taxon>Haloferacaceae</taxon>
        <taxon>Halobium</taxon>
    </lineage>
</organism>
<reference evidence="3 4" key="1">
    <citation type="journal article" date="2019" name="Int. J. Syst. Evol. Microbiol.">
        <title>The Global Catalogue of Microorganisms (GCM) 10K type strain sequencing project: providing services to taxonomists for standard genome sequencing and annotation.</title>
        <authorList>
            <consortium name="The Broad Institute Genomics Platform"/>
            <consortium name="The Broad Institute Genome Sequencing Center for Infectious Disease"/>
            <person name="Wu L."/>
            <person name="Ma J."/>
        </authorList>
    </citation>
    <scope>NUCLEOTIDE SEQUENCE [LARGE SCALE GENOMIC DNA]</scope>
    <source>
        <strain evidence="3 4">CGMCC 1.12553</strain>
    </source>
</reference>
<feature type="compositionally biased region" description="Gly residues" evidence="1">
    <location>
        <begin position="43"/>
        <end position="53"/>
    </location>
</feature>
<dbReference type="AlphaFoldDB" id="A0ABD5PE57"/>
<accession>A0ABD5PE57</accession>
<feature type="region of interest" description="Disordered" evidence="1">
    <location>
        <begin position="199"/>
        <end position="243"/>
    </location>
</feature>
<keyword evidence="3" id="KW-0012">Acyltransferase</keyword>
<feature type="compositionally biased region" description="Basic and acidic residues" evidence="1">
    <location>
        <begin position="225"/>
        <end position="243"/>
    </location>
</feature>
<dbReference type="InterPro" id="IPR000182">
    <property type="entry name" value="GNAT_dom"/>
</dbReference>
<evidence type="ECO:0000256" key="1">
    <source>
        <dbReference type="SAM" id="MobiDB-lite"/>
    </source>
</evidence>
<dbReference type="PROSITE" id="PS51186">
    <property type="entry name" value="GNAT"/>
    <property type="match status" value="1"/>
</dbReference>
<gene>
    <name evidence="3" type="ORF">ACFO0N_14025</name>
</gene>